<proteinExistence type="predicted"/>
<dbReference type="PROSITE" id="PS51257">
    <property type="entry name" value="PROKAR_LIPOPROTEIN"/>
    <property type="match status" value="1"/>
</dbReference>
<name>A0ABV0PZ69_9TELE</name>
<reference evidence="1 2" key="1">
    <citation type="submission" date="2021-06" db="EMBL/GenBank/DDBJ databases">
        <authorList>
            <person name="Palmer J.M."/>
        </authorList>
    </citation>
    <scope>NUCLEOTIDE SEQUENCE [LARGE SCALE GENOMIC DNA]</scope>
    <source>
        <strain evidence="1 2">GA_2019</strain>
        <tissue evidence="1">Muscle</tissue>
    </source>
</reference>
<organism evidence="1 2">
    <name type="scientific">Goodea atripinnis</name>
    <dbReference type="NCBI Taxonomy" id="208336"/>
    <lineage>
        <taxon>Eukaryota</taxon>
        <taxon>Metazoa</taxon>
        <taxon>Chordata</taxon>
        <taxon>Craniata</taxon>
        <taxon>Vertebrata</taxon>
        <taxon>Euteleostomi</taxon>
        <taxon>Actinopterygii</taxon>
        <taxon>Neopterygii</taxon>
        <taxon>Teleostei</taxon>
        <taxon>Neoteleostei</taxon>
        <taxon>Acanthomorphata</taxon>
        <taxon>Ovalentaria</taxon>
        <taxon>Atherinomorphae</taxon>
        <taxon>Cyprinodontiformes</taxon>
        <taxon>Goodeidae</taxon>
        <taxon>Goodea</taxon>
    </lineage>
</organism>
<dbReference type="EMBL" id="JAHRIO010091593">
    <property type="protein sequence ID" value="MEQ2188825.1"/>
    <property type="molecule type" value="Genomic_DNA"/>
</dbReference>
<comment type="caution">
    <text evidence="1">The sequence shown here is derived from an EMBL/GenBank/DDBJ whole genome shotgun (WGS) entry which is preliminary data.</text>
</comment>
<dbReference type="Proteomes" id="UP001476798">
    <property type="component" value="Unassembled WGS sequence"/>
</dbReference>
<protein>
    <submittedName>
        <fullName evidence="1">Uncharacterized protein</fullName>
    </submittedName>
</protein>
<gene>
    <name evidence="1" type="ORF">GOODEAATRI_018855</name>
</gene>
<evidence type="ECO:0000313" key="1">
    <source>
        <dbReference type="EMBL" id="MEQ2188825.1"/>
    </source>
</evidence>
<evidence type="ECO:0000313" key="2">
    <source>
        <dbReference type="Proteomes" id="UP001476798"/>
    </source>
</evidence>
<accession>A0ABV0PZ69</accession>
<sequence>MELVKKYTETWEGPHHAVGMLFLSCDTWARVDGKMDKAKQRAIRVQCCWCRGLCTRPIYGSFSPRHGCPGFEPWQHLLHVFPSLHPNFLSNYCQNTGKNKGH</sequence>
<keyword evidence="2" id="KW-1185">Reference proteome</keyword>